<accession>A0AAD3NUU6</accession>
<organism evidence="3 4">
    <name type="scientific">Cryptomeria japonica</name>
    <name type="common">Japanese cedar</name>
    <name type="synonym">Cupressus japonica</name>
    <dbReference type="NCBI Taxonomy" id="3369"/>
    <lineage>
        <taxon>Eukaryota</taxon>
        <taxon>Viridiplantae</taxon>
        <taxon>Streptophyta</taxon>
        <taxon>Embryophyta</taxon>
        <taxon>Tracheophyta</taxon>
        <taxon>Spermatophyta</taxon>
        <taxon>Pinopsida</taxon>
        <taxon>Pinidae</taxon>
        <taxon>Conifers II</taxon>
        <taxon>Cupressales</taxon>
        <taxon>Cupressaceae</taxon>
        <taxon>Cryptomeria</taxon>
    </lineage>
</organism>
<protein>
    <submittedName>
        <fullName evidence="3">Uncharacterized protein</fullName>
    </submittedName>
</protein>
<evidence type="ECO:0000313" key="3">
    <source>
        <dbReference type="EMBL" id="GLJ59383.1"/>
    </source>
</evidence>
<reference evidence="3" key="1">
    <citation type="submission" date="2022-12" db="EMBL/GenBank/DDBJ databases">
        <title>Chromosome-Level Genome Assembly of Japanese Cedar (Cryptomeriajaponica D. Don).</title>
        <authorList>
            <person name="Fujino T."/>
            <person name="Yamaguchi K."/>
            <person name="Yokoyama T."/>
            <person name="Hamanaka T."/>
            <person name="Harazono Y."/>
            <person name="Kamada H."/>
            <person name="Kobayashi W."/>
            <person name="Ujino-Ihara T."/>
            <person name="Uchiyama K."/>
            <person name="Matsumoto A."/>
            <person name="Izuno A."/>
            <person name="Tsumura Y."/>
            <person name="Toyoda A."/>
            <person name="Shigenobu S."/>
            <person name="Moriguchi Y."/>
            <person name="Ueno S."/>
            <person name="Kasahara M."/>
        </authorList>
    </citation>
    <scope>NUCLEOTIDE SEQUENCE</scope>
</reference>
<dbReference type="Proteomes" id="UP001234787">
    <property type="component" value="Unassembled WGS sequence"/>
</dbReference>
<dbReference type="AlphaFoldDB" id="A0AAD3NUU6"/>
<sequence length="123" mass="13901">MPPFERQFVANRRRRAENHSVGIGVLPVERTWMNSHSISRSTLLPCRTANSLPPGLTSPGIAVRQQFRAEFVVRFFFKASFKAFANRSGSRKSRRWSGRGQELGRYDPSMSFHGSGESDGKVE</sequence>
<evidence type="ECO:0000313" key="4">
    <source>
        <dbReference type="Proteomes" id="UP001234787"/>
    </source>
</evidence>
<evidence type="ECO:0000256" key="1">
    <source>
        <dbReference type="SAM" id="MobiDB-lite"/>
    </source>
</evidence>
<gene>
    <name evidence="2" type="ORF">SUGI_1503620</name>
    <name evidence="3" type="ORF">SUGI_1506790</name>
</gene>
<dbReference type="EMBL" id="BSEH01000892">
    <property type="protein sequence ID" value="GLJ59383.1"/>
    <property type="molecule type" value="Genomic_DNA"/>
</dbReference>
<name>A0AAD3NUU6_CRYJA</name>
<evidence type="ECO:0000313" key="2">
    <source>
        <dbReference type="EMBL" id="GLJ59337.1"/>
    </source>
</evidence>
<dbReference type="EMBL" id="BSEH01000842">
    <property type="protein sequence ID" value="GLJ59337.1"/>
    <property type="molecule type" value="Genomic_DNA"/>
</dbReference>
<comment type="caution">
    <text evidence="3">The sequence shown here is derived from an EMBL/GenBank/DDBJ whole genome shotgun (WGS) entry which is preliminary data.</text>
</comment>
<proteinExistence type="predicted"/>
<keyword evidence="4" id="KW-1185">Reference proteome</keyword>
<feature type="region of interest" description="Disordered" evidence="1">
    <location>
        <begin position="87"/>
        <end position="123"/>
    </location>
</feature>